<dbReference type="Gene3D" id="2.60.120.260">
    <property type="entry name" value="Galactose-binding domain-like"/>
    <property type="match status" value="1"/>
</dbReference>
<accession>A0ABY6I3S2</accession>
<dbReference type="EMBL" id="CP107567">
    <property type="protein sequence ID" value="UYQ60930.1"/>
    <property type="molecule type" value="Genomic_DNA"/>
</dbReference>
<dbReference type="PANTHER" id="PTHR43056:SF10">
    <property type="entry name" value="COCE_NOND FAMILY, PUTATIVE (AFU_ORTHOLOGUE AFUA_7G00600)-RELATED"/>
    <property type="match status" value="1"/>
</dbReference>
<dbReference type="Pfam" id="PF18563">
    <property type="entry name" value="TubC_N"/>
    <property type="match status" value="1"/>
</dbReference>
<dbReference type="SMART" id="SM00939">
    <property type="entry name" value="PepX_C"/>
    <property type="match status" value="1"/>
</dbReference>
<dbReference type="Gene3D" id="1.10.10.1830">
    <property type="entry name" value="Non-ribosomal peptide synthase, adenylation domain"/>
    <property type="match status" value="1"/>
</dbReference>
<dbReference type="SUPFAM" id="SSF49785">
    <property type="entry name" value="Galactose-binding domain-like"/>
    <property type="match status" value="1"/>
</dbReference>
<dbReference type="InterPro" id="IPR044894">
    <property type="entry name" value="TubC_N_sf"/>
</dbReference>
<dbReference type="Pfam" id="PF08530">
    <property type="entry name" value="PepX_C"/>
    <property type="match status" value="1"/>
</dbReference>
<evidence type="ECO:0000256" key="1">
    <source>
        <dbReference type="ARBA" id="ARBA00022801"/>
    </source>
</evidence>
<evidence type="ECO:0000313" key="4">
    <source>
        <dbReference type="Proteomes" id="UP001163878"/>
    </source>
</evidence>
<protein>
    <submittedName>
        <fullName evidence="3">CocE/NonD family hydrolase</fullName>
    </submittedName>
</protein>
<feature type="domain" description="Xaa-Pro dipeptidyl-peptidase C-terminal" evidence="2">
    <location>
        <begin position="356"/>
        <end position="615"/>
    </location>
</feature>
<sequence length="622" mass="68089">MTATARGVVDLLLEMRSLNIVLWAEEGRLRFDAPAGVMTDAIRAELVAHKGEIVAFLADADIAERSTVRITMRDGVRLAADVFRPRRRGAVVEEPLPVLWCHERYRRAETVEGGVLTKLDSQPWLKEMLRNEYVVVVVDSRGSGASEGTRRIEFSHEEAEDAFEVTEWIAARPWSSGRVGMYGLSYSGINQLLAAATAPPHLTAILPQMAMFDLYEFLRPGGVFRDDFARNWSDLVRGLDTRAGAAGTGEGPEGPAGYLAGHQENADVFGQAAALEFRDSVEPVTGLAPYRDVSPATALDAVSASGIPVCHLGGWHDIWARDTTLWFRNLDNPQRMVIGPWSHNNWKNEDLAREHLRWYDHWLKGVDNGVMAEPPVRYFTMGAGAATGWKTADTWPPSAARPKELCFGGGPSGTIRSVNDGVLAGTGTPAEDDGDAYTVDYSTTSGRTTRWSDGYAGGFHYDLTPNDRKALTYTSAVQSEDLEVTGHPLVHLWVTSTHSDGAFFVHLSEVDEQGESHYVTEGVLRASYRGSGPAPFDRMGLPYQPGTRDALAPLPPGEPVELVIDLHPTSYAFSAGRRLRVSITCCDRDNARVEEITPAPVVTVHRGARHPSRVVLPVVPRA</sequence>
<dbReference type="RefSeq" id="WP_264242136.1">
    <property type="nucleotide sequence ID" value="NZ_CP107567.1"/>
</dbReference>
<dbReference type="InterPro" id="IPR005674">
    <property type="entry name" value="CocE/Ser_esterase"/>
</dbReference>
<dbReference type="NCBIfam" id="TIGR00976">
    <property type="entry name" value="CocE_NonD"/>
    <property type="match status" value="1"/>
</dbReference>
<reference evidence="3" key="1">
    <citation type="submission" date="2022-10" db="EMBL/GenBank/DDBJ databases">
        <title>Cytochrome P450 Catalyzes Benzene Ring Formation in the Biosynthesis of Trialkyl-Substituted Aromatic Polyketides.</title>
        <authorList>
            <person name="Zhao E."/>
            <person name="Ge H."/>
        </authorList>
    </citation>
    <scope>NUCLEOTIDE SEQUENCE</scope>
    <source>
        <strain evidence="3">NA0869</strain>
    </source>
</reference>
<dbReference type="Proteomes" id="UP001163878">
    <property type="component" value="Chromosome"/>
</dbReference>
<evidence type="ECO:0000259" key="2">
    <source>
        <dbReference type="SMART" id="SM00939"/>
    </source>
</evidence>
<organism evidence="3 4">
    <name type="scientific">Streptomyces peucetius</name>
    <dbReference type="NCBI Taxonomy" id="1950"/>
    <lineage>
        <taxon>Bacteria</taxon>
        <taxon>Bacillati</taxon>
        <taxon>Actinomycetota</taxon>
        <taxon>Actinomycetes</taxon>
        <taxon>Kitasatosporales</taxon>
        <taxon>Streptomycetaceae</taxon>
        <taxon>Streptomyces</taxon>
    </lineage>
</organism>
<dbReference type="InterPro" id="IPR008979">
    <property type="entry name" value="Galactose-bd-like_sf"/>
</dbReference>
<dbReference type="Gene3D" id="3.40.50.1820">
    <property type="entry name" value="alpha/beta hydrolase"/>
    <property type="match status" value="1"/>
</dbReference>
<dbReference type="SUPFAM" id="SSF53474">
    <property type="entry name" value="alpha/beta-Hydrolases"/>
    <property type="match status" value="1"/>
</dbReference>
<dbReference type="Gene3D" id="1.10.3020.10">
    <property type="entry name" value="alpha-amino acid ester hydrolase ( Helical cap domain)"/>
    <property type="match status" value="1"/>
</dbReference>
<gene>
    <name evidence="3" type="ORF">OGH68_05215</name>
</gene>
<dbReference type="PANTHER" id="PTHR43056">
    <property type="entry name" value="PEPTIDASE S9 PROLYL OLIGOPEPTIDASE"/>
    <property type="match status" value="1"/>
</dbReference>
<dbReference type="InterPro" id="IPR000383">
    <property type="entry name" value="Xaa-Pro-like_dom"/>
</dbReference>
<dbReference type="Pfam" id="PF02129">
    <property type="entry name" value="Peptidase_S15"/>
    <property type="match status" value="1"/>
</dbReference>
<name>A0ABY6I3S2_STRPE</name>
<dbReference type="InterPro" id="IPR029058">
    <property type="entry name" value="AB_hydrolase_fold"/>
</dbReference>
<evidence type="ECO:0000313" key="3">
    <source>
        <dbReference type="EMBL" id="UYQ60930.1"/>
    </source>
</evidence>
<dbReference type="InterPro" id="IPR050585">
    <property type="entry name" value="Xaa-Pro_dipeptidyl-ppase/CocE"/>
</dbReference>
<dbReference type="GO" id="GO:0016787">
    <property type="term" value="F:hydrolase activity"/>
    <property type="evidence" value="ECO:0007669"/>
    <property type="project" value="UniProtKB-KW"/>
</dbReference>
<keyword evidence="1 3" id="KW-0378">Hydrolase</keyword>
<proteinExistence type="predicted"/>
<dbReference type="InterPro" id="IPR013736">
    <property type="entry name" value="Xaa-Pro_dipept_C"/>
</dbReference>
<keyword evidence="4" id="KW-1185">Reference proteome</keyword>
<dbReference type="InterPro" id="IPR041464">
    <property type="entry name" value="TubC_N"/>
</dbReference>